<dbReference type="InterPro" id="IPR045670">
    <property type="entry name" value="DUF5916"/>
</dbReference>
<proteinExistence type="predicted"/>
<evidence type="ECO:0000259" key="1">
    <source>
        <dbReference type="Pfam" id="PF19313"/>
    </source>
</evidence>
<name>A0ABS9KGX7_9BACT</name>
<dbReference type="CDD" id="cd09618">
    <property type="entry name" value="CBM9_like_2"/>
    <property type="match status" value="1"/>
</dbReference>
<accession>A0ABS9KGX7</accession>
<sequence>MECNGNLSITNKLGLIFLFTSILQFSGKLLAQETPTVNAYQLDTPIRIDGQLDEEAWNQAEMATNFRQFSPDEGEPSTQPTEVKILYGDGGIYVGAMLYDENPDQIEQTLGRRDDYNRADWFVVSLDSRLDRQNAFTFGVSAAGIQYDGIRGSGGGGPGGGGPGISGVDESWDAVWYSDVSVTNEGWIVEMQIPYSMLRFPEVDLQIWGIHFTRNIPRLGEITEWPLVPRVQRDNLIAQFGLLQNIRNVEPKPNIQVRPYLVSGFNSAENPDEPGDLITDTNIDIGGDVKVGLGPNVTLDATFNPDFGQVEADPAVLNLSAFETFFEEQRPFFVEGIEIYEFSVARGELLYTRRIGAEAPIIGATKISGRTEGGLSFGALGAMSGNDFDPSNNYGVARASQQIGDFSTLGGILTFYDSPITREKNRRRTYTGGTDWDIRFFDNNYGIDGFASFTQRTLTNAGESETGFAGRFFTEKRSGEWRGFLGTEIFSDTFNPNDLGQLRENNYVRGLFRFEHEINGGRSFGRFQRADLDGFLTQSVSYDTGINLGLDFRTGSNWTFNSFQSIQFELELERIMGGYDLFETRGLGPWARPFSAGFEFEYETDERRTWELSPEFSWSYFDGGGNEYALGLRGSWNVGSRLDLSANIEGEWEKGVTSWTANESFRRDNGDWLIGEFSRRPSELSDEEYRQLANSSELDQILSDKPPYSGNDYYVSVFGERDTRALDLTFRSTVTFTRNLSLQIYNQLFLARGKYENFKILHDRDTLIDFSAYPKRDEFSFNSYHSNIVLRWEYRPGSTLFLVWSHGRDAEYEINPLAPYRNSPYERPIGTQINDTFDLIPNNSVLLKISYTFLY</sequence>
<comment type="caution">
    <text evidence="2">The sequence shown here is derived from an EMBL/GenBank/DDBJ whole genome shotgun (WGS) entry which is preliminary data.</text>
</comment>
<dbReference type="SUPFAM" id="SSF49344">
    <property type="entry name" value="CBD9-like"/>
    <property type="match status" value="1"/>
</dbReference>
<evidence type="ECO:0000313" key="2">
    <source>
        <dbReference type="EMBL" id="MCG2590098.1"/>
    </source>
</evidence>
<dbReference type="Pfam" id="PF19313">
    <property type="entry name" value="DUF5916"/>
    <property type="match status" value="1"/>
</dbReference>
<gene>
    <name evidence="2" type="ORF">L6773_16085</name>
</gene>
<keyword evidence="3" id="KW-1185">Reference proteome</keyword>
<dbReference type="Gene3D" id="2.60.40.1190">
    <property type="match status" value="1"/>
</dbReference>
<feature type="domain" description="DUF5916" evidence="1">
    <location>
        <begin position="257"/>
        <end position="807"/>
    </location>
</feature>
<dbReference type="EMBL" id="JAKLWS010000025">
    <property type="protein sequence ID" value="MCG2590098.1"/>
    <property type="molecule type" value="Genomic_DNA"/>
</dbReference>
<dbReference type="RefSeq" id="WP_237855455.1">
    <property type="nucleotide sequence ID" value="NZ_JAKLWS010000025.1"/>
</dbReference>
<reference evidence="2" key="2">
    <citation type="submission" date="2024-05" db="EMBL/GenBank/DDBJ databases">
        <title>Rhodohalobacter halophilus gen. nov., sp. nov., a moderately halophilic member of the family Balneolaceae.</title>
        <authorList>
            <person name="Xia J."/>
        </authorList>
    </citation>
    <scope>NUCLEOTIDE SEQUENCE</scope>
    <source>
        <strain evidence="2">WB101</strain>
    </source>
</reference>
<dbReference type="Proteomes" id="UP001165366">
    <property type="component" value="Unassembled WGS sequence"/>
</dbReference>
<protein>
    <submittedName>
        <fullName evidence="2">Carbohydrate binding family 9 domain-containing protein</fullName>
    </submittedName>
</protein>
<evidence type="ECO:0000313" key="3">
    <source>
        <dbReference type="Proteomes" id="UP001165366"/>
    </source>
</evidence>
<organism evidence="2 3">
    <name type="scientific">Rhodohalobacter sulfatireducens</name>
    <dbReference type="NCBI Taxonomy" id="2911366"/>
    <lineage>
        <taxon>Bacteria</taxon>
        <taxon>Pseudomonadati</taxon>
        <taxon>Balneolota</taxon>
        <taxon>Balneolia</taxon>
        <taxon>Balneolales</taxon>
        <taxon>Balneolaceae</taxon>
        <taxon>Rhodohalobacter</taxon>
    </lineage>
</organism>
<reference evidence="2" key="1">
    <citation type="submission" date="2022-01" db="EMBL/GenBank/DDBJ databases">
        <authorList>
            <person name="Wang Y."/>
        </authorList>
    </citation>
    <scope>NUCLEOTIDE SEQUENCE</scope>
    <source>
        <strain evidence="2">WB101</strain>
    </source>
</reference>